<dbReference type="PANTHER" id="PTHR47336:SF4">
    <property type="entry name" value="BHLH TRANSCRIPTION FACTOR (EUROFUNG)"/>
    <property type="match status" value="1"/>
</dbReference>
<dbReference type="PANTHER" id="PTHR47336">
    <property type="entry name" value="TRANSCRIPTION FACTOR HMS1-RELATED"/>
    <property type="match status" value="1"/>
</dbReference>
<feature type="domain" description="BHLH" evidence="2">
    <location>
        <begin position="216"/>
        <end position="295"/>
    </location>
</feature>
<gene>
    <name evidence="3" type="ORF">PENVUL_c097G04736</name>
</gene>
<sequence>MASRTPTLIFSGSSRRERLVTSMRALIDNDNVDLDILKPGSPWPSVDELIGKPSLGEQIALECTQNESSTVEDARLEAELSCPADLGFDAMLGWQSNQHGATPYITDAIPTEQYRVPSATLPEEKNIDPHLHSARHLAYASPTSRGLQSPKATLDLWELFSGAGNESQGRSLPGPEAQDQKATSDGNVFHPKTPGSWKNQRSSNRRSPTTSHHPPKRQRSHYVIEKKYRAGLQERFEALRSCVTAWNEFQRPESASGEAGTTGDELSGGSKGNNNGGRMNKAEVLSNAVIYIQELQEENEVVIDHLKLLIRRLRGAKQALQTDDLLGTSGL</sequence>
<dbReference type="SUPFAM" id="SSF47459">
    <property type="entry name" value="HLH, helix-loop-helix DNA-binding domain"/>
    <property type="match status" value="1"/>
</dbReference>
<dbReference type="STRING" id="29845.A0A1V6R413"/>
<evidence type="ECO:0000313" key="4">
    <source>
        <dbReference type="Proteomes" id="UP000191518"/>
    </source>
</evidence>
<dbReference type="InterPro" id="IPR011598">
    <property type="entry name" value="bHLH_dom"/>
</dbReference>
<dbReference type="Pfam" id="PF00010">
    <property type="entry name" value="HLH"/>
    <property type="match status" value="1"/>
</dbReference>
<comment type="caution">
    <text evidence="3">The sequence shown here is derived from an EMBL/GenBank/DDBJ whole genome shotgun (WGS) entry which is preliminary data.</text>
</comment>
<reference evidence="4" key="1">
    <citation type="journal article" date="2017" name="Nat. Microbiol.">
        <title>Global analysis of biosynthetic gene clusters reveals vast potential of secondary metabolite production in Penicillium species.</title>
        <authorList>
            <person name="Nielsen J.C."/>
            <person name="Grijseels S."/>
            <person name="Prigent S."/>
            <person name="Ji B."/>
            <person name="Dainat J."/>
            <person name="Nielsen K.F."/>
            <person name="Frisvad J.C."/>
            <person name="Workman M."/>
            <person name="Nielsen J."/>
        </authorList>
    </citation>
    <scope>NUCLEOTIDE SEQUENCE [LARGE SCALE GENOMIC DNA]</scope>
    <source>
        <strain evidence="4">IBT 29486</strain>
    </source>
</reference>
<feature type="region of interest" description="Disordered" evidence="1">
    <location>
        <begin position="252"/>
        <end position="279"/>
    </location>
</feature>
<dbReference type="GO" id="GO:0046983">
    <property type="term" value="F:protein dimerization activity"/>
    <property type="evidence" value="ECO:0007669"/>
    <property type="project" value="InterPro"/>
</dbReference>
<dbReference type="Proteomes" id="UP000191518">
    <property type="component" value="Unassembled WGS sequence"/>
</dbReference>
<dbReference type="SMART" id="SM00353">
    <property type="entry name" value="HLH"/>
    <property type="match status" value="1"/>
</dbReference>
<organism evidence="3 4">
    <name type="scientific">Penicillium vulpinum</name>
    <dbReference type="NCBI Taxonomy" id="29845"/>
    <lineage>
        <taxon>Eukaryota</taxon>
        <taxon>Fungi</taxon>
        <taxon>Dikarya</taxon>
        <taxon>Ascomycota</taxon>
        <taxon>Pezizomycotina</taxon>
        <taxon>Eurotiomycetes</taxon>
        <taxon>Eurotiomycetidae</taxon>
        <taxon>Eurotiales</taxon>
        <taxon>Aspergillaceae</taxon>
        <taxon>Penicillium</taxon>
    </lineage>
</organism>
<evidence type="ECO:0000313" key="3">
    <source>
        <dbReference type="EMBL" id="OQD96194.1"/>
    </source>
</evidence>
<dbReference type="Gene3D" id="4.10.280.10">
    <property type="entry name" value="Helix-loop-helix DNA-binding domain"/>
    <property type="match status" value="1"/>
</dbReference>
<proteinExistence type="predicted"/>
<protein>
    <recommendedName>
        <fullName evidence="2">BHLH domain-containing protein</fullName>
    </recommendedName>
</protein>
<dbReference type="InterPro" id="IPR036638">
    <property type="entry name" value="HLH_DNA-bd_sf"/>
</dbReference>
<dbReference type="PROSITE" id="PS50888">
    <property type="entry name" value="BHLH"/>
    <property type="match status" value="1"/>
</dbReference>
<keyword evidence="4" id="KW-1185">Reference proteome</keyword>
<evidence type="ECO:0000259" key="2">
    <source>
        <dbReference type="PROSITE" id="PS50888"/>
    </source>
</evidence>
<evidence type="ECO:0000256" key="1">
    <source>
        <dbReference type="SAM" id="MobiDB-lite"/>
    </source>
</evidence>
<dbReference type="AlphaFoldDB" id="A0A1V6R413"/>
<name>A0A1V6R413_9EURO</name>
<feature type="compositionally biased region" description="Polar residues" evidence="1">
    <location>
        <begin position="196"/>
        <end position="212"/>
    </location>
</feature>
<dbReference type="EMBL" id="MDYP01000097">
    <property type="protein sequence ID" value="OQD96194.1"/>
    <property type="molecule type" value="Genomic_DNA"/>
</dbReference>
<accession>A0A1V6R413</accession>
<dbReference type="InterPro" id="IPR052099">
    <property type="entry name" value="Regulatory_TF_Diverse"/>
</dbReference>
<feature type="region of interest" description="Disordered" evidence="1">
    <location>
        <begin position="164"/>
        <end position="223"/>
    </location>
</feature>